<evidence type="ECO:0000313" key="3">
    <source>
        <dbReference type="Proteomes" id="UP000285405"/>
    </source>
</evidence>
<evidence type="ECO:0000256" key="1">
    <source>
        <dbReference type="SAM" id="MobiDB-lite"/>
    </source>
</evidence>
<dbReference type="AlphaFoldDB" id="A0A420HA64"/>
<dbReference type="Proteomes" id="UP000285405">
    <property type="component" value="Unassembled WGS sequence"/>
</dbReference>
<feature type="compositionally biased region" description="Polar residues" evidence="1">
    <location>
        <begin position="147"/>
        <end position="167"/>
    </location>
</feature>
<feature type="region of interest" description="Disordered" evidence="1">
    <location>
        <begin position="1"/>
        <end position="58"/>
    </location>
</feature>
<sequence>MSSLPKNFLRGIDKENIIPNPRCLSPRKGKQSAQVESPTLSSPSQSPPPFESPVPHSYKKLPLKLPDTLASDHIASVIKEQMTAAFENFSLQNNNLLQQQNQQHQQQLQKMQSQHHHQQLLIQQLQQNQQQFMQQQQQHQSQHFQPSPMQTETNFINTQPPVSHNTV</sequence>
<reference evidence="2 3" key="1">
    <citation type="journal article" date="2018" name="BMC Genomics">
        <title>Comparative genome analyses reveal sequence features reflecting distinct modes of host-adaptation between dicot and monocot powdery mildew.</title>
        <authorList>
            <person name="Wu Y."/>
            <person name="Ma X."/>
            <person name="Pan Z."/>
            <person name="Kale S.D."/>
            <person name="Song Y."/>
            <person name="King H."/>
            <person name="Zhang Q."/>
            <person name="Presley C."/>
            <person name="Deng X."/>
            <person name="Wei C.I."/>
            <person name="Xiao S."/>
        </authorList>
    </citation>
    <scope>NUCLEOTIDE SEQUENCE [LARGE SCALE GENOMIC DNA]</scope>
    <source>
        <strain evidence="2">UCSC1</strain>
    </source>
</reference>
<feature type="non-terminal residue" evidence="2">
    <location>
        <position position="167"/>
    </location>
</feature>
<organism evidence="2 3">
    <name type="scientific">Golovinomyces cichoracearum</name>
    <dbReference type="NCBI Taxonomy" id="62708"/>
    <lineage>
        <taxon>Eukaryota</taxon>
        <taxon>Fungi</taxon>
        <taxon>Dikarya</taxon>
        <taxon>Ascomycota</taxon>
        <taxon>Pezizomycotina</taxon>
        <taxon>Leotiomycetes</taxon>
        <taxon>Erysiphales</taxon>
        <taxon>Erysiphaceae</taxon>
        <taxon>Golovinomyces</taxon>
    </lineage>
</organism>
<accession>A0A420HA64</accession>
<proteinExistence type="predicted"/>
<feature type="compositionally biased region" description="Low complexity" evidence="1">
    <location>
        <begin position="132"/>
        <end position="145"/>
    </location>
</feature>
<evidence type="ECO:0000313" key="2">
    <source>
        <dbReference type="EMBL" id="RKF54312.1"/>
    </source>
</evidence>
<comment type="caution">
    <text evidence="2">The sequence shown here is derived from an EMBL/GenBank/DDBJ whole genome shotgun (WGS) entry which is preliminary data.</text>
</comment>
<name>A0A420HA64_9PEZI</name>
<feature type="region of interest" description="Disordered" evidence="1">
    <location>
        <begin position="132"/>
        <end position="167"/>
    </location>
</feature>
<dbReference type="EMBL" id="MCBR01021291">
    <property type="protein sequence ID" value="RKF54312.1"/>
    <property type="molecule type" value="Genomic_DNA"/>
</dbReference>
<protein>
    <submittedName>
        <fullName evidence="2">Uncharacterized protein</fullName>
    </submittedName>
</protein>
<gene>
    <name evidence="2" type="ORF">GcC1_212013</name>
</gene>